<sequence length="361" mass="41141">KTMTMTAQRTSQNDFWSDFASDVYSGITVGLGHPTWFVVNMLSKGWRLALGGEGRDAVVDNHPTNSKPKGLQVVGVGYGRTGTYSLALALDALGFPTLHTQHLYENDAIFNHLVKDIFHNSIAHDEIIMGTPNFDLLIDAGFTGTMDLPFALYYTQIRELYPDCKFILTVRENSEVWFKSWNVMTSSITQPAMYTSFLFSHVKKLEWYMRWLFSVVNQDKIYLTHPFPLPPQDKQKSIASYEKHNQHIRNTIPSTHLLEYNVRDGWGPLCRFLEVENCPSDQGIPFPKTNSSRAVQIQSFSAFLGPLILSVFVVFTFFMIAFRKVTGMSVLGWCSLQKRRFLRFVSNLLRGGTGMQVKKSY</sequence>
<protein>
    <submittedName>
        <fullName evidence="2">Uncharacterized protein</fullName>
    </submittedName>
</protein>
<evidence type="ECO:0000313" key="3">
    <source>
        <dbReference type="Proteomes" id="UP001516023"/>
    </source>
</evidence>
<reference evidence="2 3" key="1">
    <citation type="journal article" date="2020" name="G3 (Bethesda)">
        <title>Improved Reference Genome for Cyclotella cryptica CCMP332, a Model for Cell Wall Morphogenesis, Salinity Adaptation, and Lipid Production in Diatoms (Bacillariophyta).</title>
        <authorList>
            <person name="Roberts W.R."/>
            <person name="Downey K.M."/>
            <person name="Ruck E.C."/>
            <person name="Traller J.C."/>
            <person name="Alverson A.J."/>
        </authorList>
    </citation>
    <scope>NUCLEOTIDE SEQUENCE [LARGE SCALE GENOMIC DNA]</scope>
    <source>
        <strain evidence="2 3">CCMP332</strain>
    </source>
</reference>
<keyword evidence="1" id="KW-0812">Transmembrane</keyword>
<dbReference type="SUPFAM" id="SSF52540">
    <property type="entry name" value="P-loop containing nucleoside triphosphate hydrolases"/>
    <property type="match status" value="1"/>
</dbReference>
<evidence type="ECO:0000256" key="1">
    <source>
        <dbReference type="SAM" id="Phobius"/>
    </source>
</evidence>
<keyword evidence="1" id="KW-1133">Transmembrane helix</keyword>
<evidence type="ECO:0000313" key="2">
    <source>
        <dbReference type="EMBL" id="KAL3801626.1"/>
    </source>
</evidence>
<dbReference type="EMBL" id="JABMIG020000025">
    <property type="protein sequence ID" value="KAL3801626.1"/>
    <property type="molecule type" value="Genomic_DNA"/>
</dbReference>
<gene>
    <name evidence="2" type="ORF">HJC23_013131</name>
</gene>
<accession>A0ABD3QRE0</accession>
<dbReference type="InterPro" id="IPR040632">
    <property type="entry name" value="Sulfotransfer_4"/>
</dbReference>
<feature type="non-terminal residue" evidence="2">
    <location>
        <position position="1"/>
    </location>
</feature>
<keyword evidence="3" id="KW-1185">Reference proteome</keyword>
<comment type="caution">
    <text evidence="2">The sequence shown here is derived from an EMBL/GenBank/DDBJ whole genome shotgun (WGS) entry which is preliminary data.</text>
</comment>
<name>A0ABD3QRE0_9STRA</name>
<organism evidence="2 3">
    <name type="scientific">Cyclotella cryptica</name>
    <dbReference type="NCBI Taxonomy" id="29204"/>
    <lineage>
        <taxon>Eukaryota</taxon>
        <taxon>Sar</taxon>
        <taxon>Stramenopiles</taxon>
        <taxon>Ochrophyta</taxon>
        <taxon>Bacillariophyta</taxon>
        <taxon>Coscinodiscophyceae</taxon>
        <taxon>Thalassiosirophycidae</taxon>
        <taxon>Stephanodiscales</taxon>
        <taxon>Stephanodiscaceae</taxon>
        <taxon>Cyclotella</taxon>
    </lineage>
</organism>
<dbReference type="PANTHER" id="PTHR36978">
    <property type="entry name" value="P-LOOP CONTAINING NUCLEOTIDE TRIPHOSPHATE HYDROLASE"/>
    <property type="match status" value="1"/>
</dbReference>
<dbReference type="PANTHER" id="PTHR36978:SF4">
    <property type="entry name" value="P-LOOP CONTAINING NUCLEOSIDE TRIPHOSPHATE HYDROLASE PROTEIN"/>
    <property type="match status" value="1"/>
</dbReference>
<dbReference type="Gene3D" id="3.40.50.300">
    <property type="entry name" value="P-loop containing nucleotide triphosphate hydrolases"/>
    <property type="match status" value="1"/>
</dbReference>
<dbReference type="Pfam" id="PF17784">
    <property type="entry name" value="Sulfotransfer_4"/>
    <property type="match status" value="1"/>
</dbReference>
<keyword evidence="1" id="KW-0472">Membrane</keyword>
<dbReference type="Proteomes" id="UP001516023">
    <property type="component" value="Unassembled WGS sequence"/>
</dbReference>
<dbReference type="InterPro" id="IPR027417">
    <property type="entry name" value="P-loop_NTPase"/>
</dbReference>
<proteinExistence type="predicted"/>
<feature type="transmembrane region" description="Helical" evidence="1">
    <location>
        <begin position="300"/>
        <end position="322"/>
    </location>
</feature>
<dbReference type="AlphaFoldDB" id="A0ABD3QRE0"/>